<dbReference type="Proteomes" id="UP000176645">
    <property type="component" value="Unassembled WGS sequence"/>
</dbReference>
<name>A0A1G1WLF8_9BACT</name>
<evidence type="ECO:0000313" key="1">
    <source>
        <dbReference type="EMBL" id="OGY28027.1"/>
    </source>
</evidence>
<organism evidence="1 2">
    <name type="scientific">Candidatus Woykebacteria bacterium RBG_19FT_COMBO_43_10</name>
    <dbReference type="NCBI Taxonomy" id="1802598"/>
    <lineage>
        <taxon>Bacteria</taxon>
        <taxon>Candidatus Woykeibacteriota</taxon>
    </lineage>
</organism>
<comment type="caution">
    <text evidence="1">The sequence shown here is derived from an EMBL/GenBank/DDBJ whole genome shotgun (WGS) entry which is preliminary data.</text>
</comment>
<proteinExistence type="predicted"/>
<sequence>MVLEVRGVQNDETRWAAFVESAFKAANLPDVPKDELETGTYTNRQIADNFRQRPIEFMSLLMDLPDGSDASRRSILSFAVDLIEDEK</sequence>
<dbReference type="AlphaFoldDB" id="A0A1G1WLF8"/>
<dbReference type="EMBL" id="MHCU01000015">
    <property type="protein sequence ID" value="OGY28027.1"/>
    <property type="molecule type" value="Genomic_DNA"/>
</dbReference>
<reference evidence="1 2" key="1">
    <citation type="journal article" date="2016" name="Nat. Commun.">
        <title>Thousands of microbial genomes shed light on interconnected biogeochemical processes in an aquifer system.</title>
        <authorList>
            <person name="Anantharaman K."/>
            <person name="Brown C.T."/>
            <person name="Hug L.A."/>
            <person name="Sharon I."/>
            <person name="Castelle C.J."/>
            <person name="Probst A.J."/>
            <person name="Thomas B.C."/>
            <person name="Singh A."/>
            <person name="Wilkins M.J."/>
            <person name="Karaoz U."/>
            <person name="Brodie E.L."/>
            <person name="Williams K.H."/>
            <person name="Hubbard S.S."/>
            <person name="Banfield J.F."/>
        </authorList>
    </citation>
    <scope>NUCLEOTIDE SEQUENCE [LARGE SCALE GENOMIC DNA]</scope>
</reference>
<accession>A0A1G1WLF8</accession>
<evidence type="ECO:0000313" key="2">
    <source>
        <dbReference type="Proteomes" id="UP000176645"/>
    </source>
</evidence>
<gene>
    <name evidence="1" type="ORF">A2Z42_02085</name>
</gene>
<protein>
    <submittedName>
        <fullName evidence="1">Uncharacterized protein</fullName>
    </submittedName>
</protein>